<protein>
    <submittedName>
        <fullName evidence="5">Fungal specific transcription factor</fullName>
    </submittedName>
</protein>
<accession>A0A9Q8STI7</accession>
<proteinExistence type="predicted"/>
<gene>
    <name evidence="5" type="ORF">CLUP02_07794</name>
</gene>
<dbReference type="AlphaFoldDB" id="A0A9Q8STI7"/>
<organism evidence="5 6">
    <name type="scientific">Colletotrichum lupini</name>
    <dbReference type="NCBI Taxonomy" id="145971"/>
    <lineage>
        <taxon>Eukaryota</taxon>
        <taxon>Fungi</taxon>
        <taxon>Dikarya</taxon>
        <taxon>Ascomycota</taxon>
        <taxon>Pezizomycotina</taxon>
        <taxon>Sordariomycetes</taxon>
        <taxon>Hypocreomycetidae</taxon>
        <taxon>Glomerellales</taxon>
        <taxon>Glomerellaceae</taxon>
        <taxon>Colletotrichum</taxon>
        <taxon>Colletotrichum acutatum species complex</taxon>
    </lineage>
</organism>
<evidence type="ECO:0000313" key="5">
    <source>
        <dbReference type="EMBL" id="UQC82307.1"/>
    </source>
</evidence>
<dbReference type="PROSITE" id="PS00463">
    <property type="entry name" value="ZN2_CY6_FUNGAL_1"/>
    <property type="match status" value="1"/>
</dbReference>
<feature type="region of interest" description="Disordered" evidence="3">
    <location>
        <begin position="106"/>
        <end position="171"/>
    </location>
</feature>
<feature type="compositionally biased region" description="Gly residues" evidence="3">
    <location>
        <begin position="124"/>
        <end position="133"/>
    </location>
</feature>
<dbReference type="Pfam" id="PF00172">
    <property type="entry name" value="Zn_clus"/>
    <property type="match status" value="1"/>
</dbReference>
<dbReference type="SUPFAM" id="SSF57701">
    <property type="entry name" value="Zn2/Cys6 DNA-binding domain"/>
    <property type="match status" value="1"/>
</dbReference>
<dbReference type="GO" id="GO:0003677">
    <property type="term" value="F:DNA binding"/>
    <property type="evidence" value="ECO:0007669"/>
    <property type="project" value="InterPro"/>
</dbReference>
<keyword evidence="6" id="KW-1185">Reference proteome</keyword>
<dbReference type="InterPro" id="IPR007219">
    <property type="entry name" value="XnlR_reg_dom"/>
</dbReference>
<dbReference type="GO" id="GO:0008270">
    <property type="term" value="F:zinc ion binding"/>
    <property type="evidence" value="ECO:0007669"/>
    <property type="project" value="InterPro"/>
</dbReference>
<evidence type="ECO:0000313" key="6">
    <source>
        <dbReference type="Proteomes" id="UP000830671"/>
    </source>
</evidence>
<name>A0A9Q8STI7_9PEZI</name>
<dbReference type="PROSITE" id="PS50048">
    <property type="entry name" value="ZN2_CY6_FUNGAL_2"/>
    <property type="match status" value="1"/>
</dbReference>
<dbReference type="KEGG" id="clup:CLUP02_07794"/>
<dbReference type="Pfam" id="PF04082">
    <property type="entry name" value="Fungal_trans"/>
    <property type="match status" value="1"/>
</dbReference>
<feature type="compositionally biased region" description="Low complexity" evidence="3">
    <location>
        <begin position="106"/>
        <end position="123"/>
    </location>
</feature>
<feature type="compositionally biased region" description="Low complexity" evidence="3">
    <location>
        <begin position="387"/>
        <end position="409"/>
    </location>
</feature>
<feature type="region of interest" description="Disordered" evidence="3">
    <location>
        <begin position="671"/>
        <end position="746"/>
    </location>
</feature>
<dbReference type="RefSeq" id="XP_049143930.1">
    <property type="nucleotide sequence ID" value="XM_049286787.1"/>
</dbReference>
<sequence>MDTGSSAGAGAGLSAAGGVGGANLPIKRACDACRARKIRCDREEPCAHCQHAGIECKNTSGLKPKEKRTRILITPQYEKKIDLIDRRLDGVVRLLEDLKLQFPIQAPSAAPSTAPSVSGSTATPGGGAGGAVSGGPPAPIQLKTVASSSISTTPASTSTQQQHTTDPLVEGESSMTAQSIFAHDFLRKTVGDGSSVLEMRETLDALHSLVEALRHQPASHELTYPQAKPVARPAFGECEMPPVQSAVNIIREAKAQKTLGLEWVTTFLHPDHFTDLVLKVYFAPAEFNEAEFIIVNAGLESLYTDMTQSKTATAQLREECAKMGTLCRGNLQTALANLPLHLPATMDMIVALLFGAYHAMEVAKPSLAWTLNVASAQLCQTLGYHRASSSSSSSSTPTTTGTATGPTAANPDDEEYKIFLFWSVYFIDKSLSLRLGRPSTIQDYEITAPYPSSASKMHGALMSYFCLWVVVSRIQGKTYEQLYSPEAVAQPSAVREARARGLAAELRRVTDRTQETHSQYLKSAIEAVGENTMEFFNVSDEVLRLSLMTIIYRAVPSPPGSATTFGTECINAARATLQRHEDCMAIMAKDAYYLFPMYMNWTILFSPFVPFIVIFCQVIETSDTSDLARLQGFVASIQGAKEFTEASARLCRLFQVLYNVAFRYVEMRSQGGSGGGGNGNDSSTQQQQQQSEEQGQEMDKYLTALGFPPASGHPQQHAQQQSSDVGSEQMSGMTGGGAEDGMNGAGVAGSGALNQMMWMGNAAQLEDWFYGNQQMMGLVEDDDSFLHLITIQVSLILLSSQANHNLDGQRRPATTAFMTSASSSYHKQTGVQLPRAPWPSGTLS</sequence>
<evidence type="ECO:0000256" key="2">
    <source>
        <dbReference type="ARBA" id="ARBA00023242"/>
    </source>
</evidence>
<feature type="compositionally biased region" description="Polar residues" evidence="3">
    <location>
        <begin position="713"/>
        <end position="731"/>
    </location>
</feature>
<dbReference type="Proteomes" id="UP000830671">
    <property type="component" value="Chromosome 4"/>
</dbReference>
<dbReference type="SMART" id="SM00066">
    <property type="entry name" value="GAL4"/>
    <property type="match status" value="1"/>
</dbReference>
<dbReference type="CDD" id="cd12148">
    <property type="entry name" value="fungal_TF_MHR"/>
    <property type="match status" value="1"/>
</dbReference>
<keyword evidence="1" id="KW-0479">Metal-binding</keyword>
<feature type="compositionally biased region" description="Low complexity" evidence="3">
    <location>
        <begin position="147"/>
        <end position="165"/>
    </location>
</feature>
<evidence type="ECO:0000256" key="1">
    <source>
        <dbReference type="ARBA" id="ARBA00022723"/>
    </source>
</evidence>
<keyword evidence="2" id="KW-0539">Nucleus</keyword>
<feature type="compositionally biased region" description="Gly residues" evidence="3">
    <location>
        <begin position="733"/>
        <end position="746"/>
    </location>
</feature>
<evidence type="ECO:0000259" key="4">
    <source>
        <dbReference type="PROSITE" id="PS50048"/>
    </source>
</evidence>
<evidence type="ECO:0000256" key="3">
    <source>
        <dbReference type="SAM" id="MobiDB-lite"/>
    </source>
</evidence>
<dbReference type="SMART" id="SM00906">
    <property type="entry name" value="Fungal_trans"/>
    <property type="match status" value="1"/>
</dbReference>
<dbReference type="EMBL" id="CP019476">
    <property type="protein sequence ID" value="UQC82307.1"/>
    <property type="molecule type" value="Genomic_DNA"/>
</dbReference>
<dbReference type="InterPro" id="IPR036864">
    <property type="entry name" value="Zn2-C6_fun-type_DNA-bd_sf"/>
</dbReference>
<dbReference type="GeneID" id="73341797"/>
<feature type="compositionally biased region" description="Low complexity" evidence="3">
    <location>
        <begin position="680"/>
        <end position="693"/>
    </location>
</feature>
<dbReference type="InterPro" id="IPR050987">
    <property type="entry name" value="AtrR-like"/>
</dbReference>
<feature type="region of interest" description="Disordered" evidence="3">
    <location>
        <begin position="386"/>
        <end position="409"/>
    </location>
</feature>
<reference evidence="5" key="1">
    <citation type="journal article" date="2021" name="Mol. Plant Microbe Interact.">
        <title>Complete Genome Sequence of the Plant-Pathogenic Fungus Colletotrichum lupini.</title>
        <authorList>
            <person name="Baroncelli R."/>
            <person name="Pensec F."/>
            <person name="Da Lio D."/>
            <person name="Boufleur T."/>
            <person name="Vicente I."/>
            <person name="Sarrocco S."/>
            <person name="Picot A."/>
            <person name="Baraldi E."/>
            <person name="Sukno S."/>
            <person name="Thon M."/>
            <person name="Le Floch G."/>
        </authorList>
    </citation>
    <scope>NUCLEOTIDE SEQUENCE</scope>
    <source>
        <strain evidence="5">IMI 504893</strain>
    </source>
</reference>
<dbReference type="InterPro" id="IPR001138">
    <property type="entry name" value="Zn2Cys6_DnaBD"/>
</dbReference>
<feature type="domain" description="Zn(2)-C6 fungal-type" evidence="4">
    <location>
        <begin position="29"/>
        <end position="58"/>
    </location>
</feature>
<dbReference type="GO" id="GO:0000981">
    <property type="term" value="F:DNA-binding transcription factor activity, RNA polymerase II-specific"/>
    <property type="evidence" value="ECO:0007669"/>
    <property type="project" value="InterPro"/>
</dbReference>
<dbReference type="Gene3D" id="4.10.240.10">
    <property type="entry name" value="Zn(2)-C6 fungal-type DNA-binding domain"/>
    <property type="match status" value="1"/>
</dbReference>
<dbReference type="PANTHER" id="PTHR46910">
    <property type="entry name" value="TRANSCRIPTION FACTOR PDR1"/>
    <property type="match status" value="1"/>
</dbReference>
<dbReference type="PANTHER" id="PTHR46910:SF5">
    <property type="entry name" value="ZN(II)2CYS6 TRANSCRIPTION FACTOR (EUROFUNG)"/>
    <property type="match status" value="1"/>
</dbReference>
<dbReference type="CDD" id="cd00067">
    <property type="entry name" value="GAL4"/>
    <property type="match status" value="1"/>
</dbReference>
<dbReference type="GO" id="GO:0006351">
    <property type="term" value="P:DNA-templated transcription"/>
    <property type="evidence" value="ECO:0007669"/>
    <property type="project" value="InterPro"/>
</dbReference>